<feature type="domain" description="Response regulatory" evidence="9">
    <location>
        <begin position="7"/>
        <end position="123"/>
    </location>
</feature>
<evidence type="ECO:0000256" key="5">
    <source>
        <dbReference type="ARBA" id="ARBA00022777"/>
    </source>
</evidence>
<dbReference type="SUPFAM" id="SSF55785">
    <property type="entry name" value="PYP-like sensor domain (PAS domain)"/>
    <property type="match status" value="1"/>
</dbReference>
<dbReference type="Proteomes" id="UP000286862">
    <property type="component" value="Unassembled WGS sequence"/>
</dbReference>
<organism evidence="11 13">
    <name type="scientific">Candidatus Electrothrix marina</name>
    <dbReference type="NCBI Taxonomy" id="1859130"/>
    <lineage>
        <taxon>Bacteria</taxon>
        <taxon>Pseudomonadati</taxon>
        <taxon>Thermodesulfobacteriota</taxon>
        <taxon>Desulfobulbia</taxon>
        <taxon>Desulfobulbales</taxon>
        <taxon>Desulfobulbaceae</taxon>
        <taxon>Candidatus Electrothrix</taxon>
    </lineage>
</organism>
<dbReference type="PANTHER" id="PTHR43547">
    <property type="entry name" value="TWO-COMPONENT HISTIDINE KINASE"/>
    <property type="match status" value="1"/>
</dbReference>
<proteinExistence type="predicted"/>
<dbReference type="InterPro" id="IPR011006">
    <property type="entry name" value="CheY-like_superfamily"/>
</dbReference>
<sequence>MKTEKACILLIDDDPLILAILRYIMEHEQYKVLEAQNGQCGLQLADDEQPDLILLDINLPDMNGFDVCNELKQDEKTKDIPVIFLSATGVERNEYRGFEEGAVDFLRKPVNKAQLCARVNNALDMQAARQKLEQQTLELERTNSLLKESLAAQQRTGRNLVQRDRILSSMNYVAKSFLKTDDWEEIIKDVLKYLGENIDSEHVYLKTFESQIPRRRHYTWYKTHNTITCSSIDLLAMWKPPIKLLSEDAITGPDADLPSFLGEEFENNNIRTYLILPVYVYKQLWGCIGFDCSLPGRSWDESLVEAMKTSSDIIGTAVQRTFESGERTRLAAAINEFADCVLMTDKVGTIFYANPACTQVTGYLPEELVGLKLGQIQFDEQNRFDCRHVLNSAAEGEEWHGDIKNRHKDGTFYDESVAIIPVKGKVNRVNSFCIIKRDQTEKKRLESIAEAANLMDNVGFVFSGIRHELGNPLNSLKMAISVLLRQLDDLPREKIKEFLDRSMGEIKRMEYLLYSLKNFNVQEEQELVLTDLADFLKNFKRVHEKDLRGNGVEMEVHIEATACSLVDDRALHQVFLNLLTNSVNALQNTLTPLISIHLLRKDAQFAQIIFQDNGCGVPDQVRKQLFKPFFTTRAKGTGLGLTIVKKMLTSMNCTVSIEGKTGKGTSIIITLPT</sequence>
<evidence type="ECO:0000259" key="8">
    <source>
        <dbReference type="PROSITE" id="PS50109"/>
    </source>
</evidence>
<dbReference type="EC" id="2.7.13.3" evidence="2"/>
<dbReference type="AlphaFoldDB" id="A0A3S3QUV5"/>
<gene>
    <name evidence="11" type="ORF">VT99_11052</name>
    <name evidence="12" type="ORF">VU00_10811</name>
</gene>
<dbReference type="InterPro" id="IPR003594">
    <property type="entry name" value="HATPase_dom"/>
</dbReference>
<dbReference type="PRINTS" id="PR00344">
    <property type="entry name" value="BCTRLSENSOR"/>
</dbReference>
<comment type="catalytic activity">
    <reaction evidence="1">
        <text>ATP + protein L-histidine = ADP + protein N-phospho-L-histidine.</text>
        <dbReference type="EC" id="2.7.13.3"/>
    </reaction>
</comment>
<dbReference type="Proteomes" id="UP000287615">
    <property type="component" value="Unassembled WGS sequence"/>
</dbReference>
<evidence type="ECO:0000313" key="12">
    <source>
        <dbReference type="EMBL" id="RWX50410.1"/>
    </source>
</evidence>
<dbReference type="PROSITE" id="PS50110">
    <property type="entry name" value="RESPONSE_REGULATORY"/>
    <property type="match status" value="1"/>
</dbReference>
<dbReference type="InterPro" id="IPR003661">
    <property type="entry name" value="HisK_dim/P_dom"/>
</dbReference>
<evidence type="ECO:0000256" key="2">
    <source>
        <dbReference type="ARBA" id="ARBA00012438"/>
    </source>
</evidence>
<keyword evidence="3 6" id="KW-0597">Phosphoprotein</keyword>
<evidence type="ECO:0000256" key="1">
    <source>
        <dbReference type="ARBA" id="ARBA00000085"/>
    </source>
</evidence>
<dbReference type="CDD" id="cd00082">
    <property type="entry name" value="HisKA"/>
    <property type="match status" value="1"/>
</dbReference>
<dbReference type="SMART" id="SM00448">
    <property type="entry name" value="REC"/>
    <property type="match status" value="1"/>
</dbReference>
<dbReference type="SUPFAM" id="SSF55874">
    <property type="entry name" value="ATPase domain of HSP90 chaperone/DNA topoisomerase II/histidine kinase"/>
    <property type="match status" value="1"/>
</dbReference>
<dbReference type="Pfam" id="PF13426">
    <property type="entry name" value="PAS_9"/>
    <property type="match status" value="1"/>
</dbReference>
<dbReference type="Pfam" id="PF00512">
    <property type="entry name" value="HisKA"/>
    <property type="match status" value="1"/>
</dbReference>
<evidence type="ECO:0000256" key="3">
    <source>
        <dbReference type="ARBA" id="ARBA00022553"/>
    </source>
</evidence>
<reference evidence="13 14" key="1">
    <citation type="submission" date="2017-01" db="EMBL/GenBank/DDBJ databases">
        <title>The cable genome- insights into the physiology and evolution of filamentous bacteria capable of sulfide oxidation via long distance electron transfer.</title>
        <authorList>
            <person name="Schreiber L."/>
            <person name="Bjerg J.T."/>
            <person name="Boggild A."/>
            <person name="Van De Vossenberg J."/>
            <person name="Meysman F."/>
            <person name="Nielsen L.P."/>
            <person name="Schramm A."/>
            <person name="Kjeldsen K.U."/>
        </authorList>
    </citation>
    <scope>NUCLEOTIDE SEQUENCE [LARGE SCALE GENOMIC DNA]</scope>
    <source>
        <strain evidence="11">A2</strain>
        <strain evidence="12">A3</strain>
    </source>
</reference>
<dbReference type="EMBL" id="MTKQ01000105">
    <property type="protein sequence ID" value="RWX48378.1"/>
    <property type="molecule type" value="Genomic_DNA"/>
</dbReference>
<evidence type="ECO:0000259" key="10">
    <source>
        <dbReference type="PROSITE" id="PS50112"/>
    </source>
</evidence>
<dbReference type="SUPFAM" id="SSF52172">
    <property type="entry name" value="CheY-like"/>
    <property type="match status" value="1"/>
</dbReference>
<dbReference type="SUPFAM" id="SSF47384">
    <property type="entry name" value="Homodimeric domain of signal transducing histidine kinase"/>
    <property type="match status" value="1"/>
</dbReference>
<comment type="caution">
    <text evidence="11">The sequence shown here is derived from an EMBL/GenBank/DDBJ whole genome shotgun (WGS) entry which is preliminary data.</text>
</comment>
<dbReference type="SMART" id="SM00388">
    <property type="entry name" value="HisKA"/>
    <property type="match status" value="1"/>
</dbReference>
<dbReference type="InterPro" id="IPR001789">
    <property type="entry name" value="Sig_transdc_resp-reg_receiver"/>
</dbReference>
<dbReference type="InterPro" id="IPR036890">
    <property type="entry name" value="HATPase_C_sf"/>
</dbReference>
<accession>A0A3S3QUV5</accession>
<dbReference type="Gene3D" id="3.30.450.20">
    <property type="entry name" value="PAS domain"/>
    <property type="match status" value="1"/>
</dbReference>
<dbReference type="PANTHER" id="PTHR43547:SF2">
    <property type="entry name" value="HYBRID SIGNAL TRANSDUCTION HISTIDINE KINASE C"/>
    <property type="match status" value="1"/>
</dbReference>
<feature type="domain" description="PAS" evidence="10">
    <location>
        <begin position="326"/>
        <end position="397"/>
    </location>
</feature>
<evidence type="ECO:0000313" key="13">
    <source>
        <dbReference type="Proteomes" id="UP000286862"/>
    </source>
</evidence>
<keyword evidence="5" id="KW-0418">Kinase</keyword>
<dbReference type="InterPro" id="IPR005467">
    <property type="entry name" value="His_kinase_dom"/>
</dbReference>
<feature type="modified residue" description="4-aspartylphosphate" evidence="6">
    <location>
        <position position="56"/>
    </location>
</feature>
<keyword evidence="4" id="KW-0808">Transferase</keyword>
<keyword evidence="7" id="KW-0175">Coiled coil</keyword>
<dbReference type="InterPro" id="IPR035965">
    <property type="entry name" value="PAS-like_dom_sf"/>
</dbReference>
<dbReference type="Pfam" id="PF00072">
    <property type="entry name" value="Response_reg"/>
    <property type="match status" value="1"/>
</dbReference>
<dbReference type="InterPro" id="IPR004358">
    <property type="entry name" value="Sig_transdc_His_kin-like_C"/>
</dbReference>
<dbReference type="SMART" id="SM00091">
    <property type="entry name" value="PAS"/>
    <property type="match status" value="1"/>
</dbReference>
<dbReference type="SMART" id="SM00387">
    <property type="entry name" value="HATPase_c"/>
    <property type="match status" value="1"/>
</dbReference>
<dbReference type="InterPro" id="IPR003018">
    <property type="entry name" value="GAF"/>
</dbReference>
<dbReference type="GO" id="GO:0000155">
    <property type="term" value="F:phosphorelay sensor kinase activity"/>
    <property type="evidence" value="ECO:0007669"/>
    <property type="project" value="InterPro"/>
</dbReference>
<dbReference type="SUPFAM" id="SSF55781">
    <property type="entry name" value="GAF domain-like"/>
    <property type="match status" value="1"/>
</dbReference>
<feature type="domain" description="Histidine kinase" evidence="8">
    <location>
        <begin position="464"/>
        <end position="673"/>
    </location>
</feature>
<dbReference type="InterPro" id="IPR036097">
    <property type="entry name" value="HisK_dim/P_sf"/>
</dbReference>
<dbReference type="Gene3D" id="3.30.450.40">
    <property type="match status" value="1"/>
</dbReference>
<protein>
    <recommendedName>
        <fullName evidence="2">histidine kinase</fullName>
        <ecNumber evidence="2">2.7.13.3</ecNumber>
    </recommendedName>
</protein>
<dbReference type="PROSITE" id="PS50112">
    <property type="entry name" value="PAS"/>
    <property type="match status" value="1"/>
</dbReference>
<name>A0A3S3QUV5_9BACT</name>
<dbReference type="NCBIfam" id="TIGR00229">
    <property type="entry name" value="sensory_box"/>
    <property type="match status" value="1"/>
</dbReference>
<dbReference type="Gene3D" id="1.10.287.130">
    <property type="match status" value="1"/>
</dbReference>
<dbReference type="Pfam" id="PF02518">
    <property type="entry name" value="HATPase_c"/>
    <property type="match status" value="1"/>
</dbReference>
<dbReference type="InterPro" id="IPR000014">
    <property type="entry name" value="PAS"/>
</dbReference>
<evidence type="ECO:0000256" key="7">
    <source>
        <dbReference type="SAM" id="Coils"/>
    </source>
</evidence>
<dbReference type="Pfam" id="PF01590">
    <property type="entry name" value="GAF"/>
    <property type="match status" value="1"/>
</dbReference>
<evidence type="ECO:0000313" key="14">
    <source>
        <dbReference type="Proteomes" id="UP000287615"/>
    </source>
</evidence>
<evidence type="ECO:0000256" key="6">
    <source>
        <dbReference type="PROSITE-ProRule" id="PRU00169"/>
    </source>
</evidence>
<dbReference type="Gene3D" id="3.40.50.2300">
    <property type="match status" value="1"/>
</dbReference>
<dbReference type="Gene3D" id="3.30.565.10">
    <property type="entry name" value="Histidine kinase-like ATPase, C-terminal domain"/>
    <property type="match status" value="1"/>
</dbReference>
<dbReference type="InterPro" id="IPR029016">
    <property type="entry name" value="GAF-like_dom_sf"/>
</dbReference>
<evidence type="ECO:0000259" key="9">
    <source>
        <dbReference type="PROSITE" id="PS50110"/>
    </source>
</evidence>
<dbReference type="PROSITE" id="PS50109">
    <property type="entry name" value="HIS_KIN"/>
    <property type="match status" value="1"/>
</dbReference>
<evidence type="ECO:0000256" key="4">
    <source>
        <dbReference type="ARBA" id="ARBA00022679"/>
    </source>
</evidence>
<dbReference type="EMBL" id="MTKR01000081">
    <property type="protein sequence ID" value="RWX50410.1"/>
    <property type="molecule type" value="Genomic_DNA"/>
</dbReference>
<evidence type="ECO:0000313" key="11">
    <source>
        <dbReference type="EMBL" id="RWX48378.1"/>
    </source>
</evidence>
<dbReference type="CDD" id="cd00130">
    <property type="entry name" value="PAS"/>
    <property type="match status" value="1"/>
</dbReference>
<feature type="coiled-coil region" evidence="7">
    <location>
        <begin position="122"/>
        <end position="149"/>
    </location>
</feature>